<protein>
    <recommendedName>
        <fullName evidence="3">Translation initiation factor 6</fullName>
        <shortName evidence="3">aIF-6</shortName>
    </recommendedName>
</protein>
<dbReference type="AlphaFoldDB" id="A0A7C1TB29"/>
<dbReference type="GO" id="GO:0043022">
    <property type="term" value="F:ribosome binding"/>
    <property type="evidence" value="ECO:0007669"/>
    <property type="project" value="InterPro"/>
</dbReference>
<dbReference type="InterPro" id="IPR002769">
    <property type="entry name" value="eIF6"/>
</dbReference>
<dbReference type="Pfam" id="PF01912">
    <property type="entry name" value="eIF-6"/>
    <property type="match status" value="1"/>
</dbReference>
<gene>
    <name evidence="3" type="primary">eif6</name>
    <name evidence="5" type="ORF">ENM88_08905</name>
    <name evidence="4" type="ORF">ENP77_01335</name>
</gene>
<comment type="similarity">
    <text evidence="3">Belongs to the eIF-6 family.</text>
</comment>
<keyword evidence="1 3" id="KW-0396">Initiation factor</keyword>
<evidence type="ECO:0000256" key="2">
    <source>
        <dbReference type="ARBA" id="ARBA00022917"/>
    </source>
</evidence>
<evidence type="ECO:0000313" key="5">
    <source>
        <dbReference type="EMBL" id="HHP05842.1"/>
    </source>
</evidence>
<dbReference type="NCBIfam" id="TIGR00323">
    <property type="entry name" value="eIF-6"/>
    <property type="match status" value="1"/>
</dbReference>
<dbReference type="GO" id="GO:0042256">
    <property type="term" value="P:cytosolic ribosome assembly"/>
    <property type="evidence" value="ECO:0007669"/>
    <property type="project" value="InterPro"/>
</dbReference>
<organism evidence="4">
    <name type="scientific">Thermofilum pendens</name>
    <dbReference type="NCBI Taxonomy" id="2269"/>
    <lineage>
        <taxon>Archaea</taxon>
        <taxon>Thermoproteota</taxon>
        <taxon>Thermoprotei</taxon>
        <taxon>Thermofilales</taxon>
        <taxon>Thermofilaceae</taxon>
        <taxon>Thermofilum</taxon>
    </lineage>
</organism>
<dbReference type="EMBL" id="DRZM01000241">
    <property type="protein sequence ID" value="HHP05842.1"/>
    <property type="molecule type" value="Genomic_DNA"/>
</dbReference>
<keyword evidence="2 3" id="KW-0648">Protein biosynthesis</keyword>
<evidence type="ECO:0000313" key="4">
    <source>
        <dbReference type="EMBL" id="HEB48425.1"/>
    </source>
</evidence>
<evidence type="ECO:0000256" key="1">
    <source>
        <dbReference type="ARBA" id="ARBA00022540"/>
    </source>
</evidence>
<dbReference type="PANTHER" id="PTHR10784">
    <property type="entry name" value="TRANSLATION INITIATION FACTOR 6"/>
    <property type="match status" value="1"/>
</dbReference>
<proteinExistence type="inferred from homology"/>
<comment type="caution">
    <text evidence="4">The sequence shown here is derived from an EMBL/GenBank/DDBJ whole genome shotgun (WGS) entry which is preliminary data.</text>
</comment>
<dbReference type="Gene3D" id="3.75.10.10">
    <property type="entry name" value="L-arginine/glycine Amidinotransferase, Chain A"/>
    <property type="match status" value="1"/>
</dbReference>
<dbReference type="EMBL" id="DSKP01000047">
    <property type="protein sequence ID" value="HEB48425.1"/>
    <property type="molecule type" value="Genomic_DNA"/>
</dbReference>
<name>A0A7C1TB29_THEPE</name>
<dbReference type="SUPFAM" id="SSF55909">
    <property type="entry name" value="Pentein"/>
    <property type="match status" value="1"/>
</dbReference>
<dbReference type="HAMAP" id="MF_00032">
    <property type="entry name" value="eIF_6"/>
    <property type="match status" value="1"/>
</dbReference>
<reference evidence="4" key="1">
    <citation type="journal article" date="2020" name="mSystems">
        <title>Genome- and Community-Level Interaction Insights into Carbon Utilization and Element Cycling Functions of Hydrothermarchaeota in Hydrothermal Sediment.</title>
        <authorList>
            <person name="Zhou Z."/>
            <person name="Liu Y."/>
            <person name="Xu W."/>
            <person name="Pan J."/>
            <person name="Luo Z.H."/>
            <person name="Li M."/>
        </authorList>
    </citation>
    <scope>NUCLEOTIDE SEQUENCE [LARGE SCALE GENOMIC DNA]</scope>
    <source>
        <strain evidence="5">SpSt-1125</strain>
        <strain evidence="4">SpSt-25</strain>
    </source>
</reference>
<accession>A0A7C1TB29</accession>
<dbReference type="SMART" id="SM00654">
    <property type="entry name" value="eIF6"/>
    <property type="match status" value="1"/>
</dbReference>
<evidence type="ECO:0000256" key="3">
    <source>
        <dbReference type="HAMAP-Rule" id="MF_00032"/>
    </source>
</evidence>
<sequence length="226" mass="23792">MTVEVATLFGSPNIGVYIFANNKLALLPPDVPPKLVDQVREVLKVEDVVLTTLAGSRLLGVFAAGNDNGLLLPRVALSGEIELLLKHAKQAGLNLEVLRDLRETGLGNLILANSKGCLVGSILPRSVSKLVSDVLDVECLARDIAGLPLVGSLAVATNLGLALPPLVTEEELDEISSILRVPARAITVNRGKLFLRAGLVANDKGAIAGGDTTGIELMQIQRTLFP</sequence>
<comment type="function">
    <text evidence="3">Binds to the 50S ribosomal subunit and prevents its association with the 30S ribosomal subunit to form the 70S initiation complex.</text>
</comment>
<dbReference type="GO" id="GO:0003743">
    <property type="term" value="F:translation initiation factor activity"/>
    <property type="evidence" value="ECO:0007669"/>
    <property type="project" value="UniProtKB-UniRule"/>
</dbReference>